<evidence type="ECO:0000313" key="3">
    <source>
        <dbReference type="Proteomes" id="UP001160148"/>
    </source>
</evidence>
<accession>A0AAV0VKN0</accession>
<dbReference type="AlphaFoldDB" id="A0AAV0VKN0"/>
<dbReference type="Proteomes" id="UP001160148">
    <property type="component" value="Unassembled WGS sequence"/>
</dbReference>
<comment type="caution">
    <text evidence="1">The sequence shown here is derived from an EMBL/GenBank/DDBJ whole genome shotgun (WGS) entry which is preliminary data.</text>
</comment>
<evidence type="ECO:0000313" key="1">
    <source>
        <dbReference type="EMBL" id="CAI6343346.1"/>
    </source>
</evidence>
<evidence type="ECO:0008006" key="4">
    <source>
        <dbReference type="Google" id="ProtNLM"/>
    </source>
</evidence>
<dbReference type="EMBL" id="CARXXK010000004">
    <property type="protein sequence ID" value="CAI6367510.1"/>
    <property type="molecule type" value="Genomic_DNA"/>
</dbReference>
<sequence>MDFLMTDNLGMQISLTGRGTNNKKNEKMSLISLTMFKLITRVILKNVSGSTITSINKAVTGWLKHAKERNGRRESS</sequence>
<keyword evidence="3" id="KW-1185">Reference proteome</keyword>
<organism evidence="1 3">
    <name type="scientific">Macrosiphum euphorbiae</name>
    <name type="common">potato aphid</name>
    <dbReference type="NCBI Taxonomy" id="13131"/>
    <lineage>
        <taxon>Eukaryota</taxon>
        <taxon>Metazoa</taxon>
        <taxon>Ecdysozoa</taxon>
        <taxon>Arthropoda</taxon>
        <taxon>Hexapoda</taxon>
        <taxon>Insecta</taxon>
        <taxon>Pterygota</taxon>
        <taxon>Neoptera</taxon>
        <taxon>Paraneoptera</taxon>
        <taxon>Hemiptera</taxon>
        <taxon>Sternorrhyncha</taxon>
        <taxon>Aphidomorpha</taxon>
        <taxon>Aphidoidea</taxon>
        <taxon>Aphididae</taxon>
        <taxon>Macrosiphini</taxon>
        <taxon>Macrosiphum</taxon>
    </lineage>
</organism>
<gene>
    <name evidence="2" type="ORF">MEUPH1_LOCUS21979</name>
    <name evidence="1" type="ORF">MEUPH1_LOCUS627</name>
</gene>
<evidence type="ECO:0000313" key="2">
    <source>
        <dbReference type="EMBL" id="CAI6367510.1"/>
    </source>
</evidence>
<reference evidence="1 3" key="1">
    <citation type="submission" date="2023-01" db="EMBL/GenBank/DDBJ databases">
        <authorList>
            <person name="Whitehead M."/>
        </authorList>
    </citation>
    <scope>NUCLEOTIDE SEQUENCE [LARGE SCALE GENOMIC DNA]</scope>
</reference>
<dbReference type="EMBL" id="CARXXK010000001">
    <property type="protein sequence ID" value="CAI6343346.1"/>
    <property type="molecule type" value="Genomic_DNA"/>
</dbReference>
<protein>
    <recommendedName>
        <fullName evidence="4">DUF4806 domain-containing protein</fullName>
    </recommendedName>
</protein>
<proteinExistence type="predicted"/>
<name>A0AAV0VKN0_9HEMI</name>